<protein>
    <submittedName>
        <fullName evidence="1">Uncharacterized protein</fullName>
    </submittedName>
</protein>
<accession>A0A1W1DQV1</accession>
<proteinExistence type="predicted"/>
<reference evidence="1" key="1">
    <citation type="submission" date="2016-10" db="EMBL/GenBank/DDBJ databases">
        <authorList>
            <person name="de Groot N.N."/>
        </authorList>
    </citation>
    <scope>NUCLEOTIDE SEQUENCE</scope>
</reference>
<evidence type="ECO:0000313" key="1">
    <source>
        <dbReference type="EMBL" id="SFV83909.1"/>
    </source>
</evidence>
<name>A0A1W1DQV1_9ZZZZ</name>
<dbReference type="EMBL" id="FPHX01000021">
    <property type="protein sequence ID" value="SFV83909.1"/>
    <property type="molecule type" value="Genomic_DNA"/>
</dbReference>
<gene>
    <name evidence="1" type="ORF">MNB_SUP05-9-250</name>
</gene>
<dbReference type="AlphaFoldDB" id="A0A1W1DQV1"/>
<organism evidence="1">
    <name type="scientific">hydrothermal vent metagenome</name>
    <dbReference type="NCBI Taxonomy" id="652676"/>
    <lineage>
        <taxon>unclassified sequences</taxon>
        <taxon>metagenomes</taxon>
        <taxon>ecological metagenomes</taxon>
    </lineage>
</organism>
<sequence>MNKSTKRSVMNKIFTLHSPLYIKYPNGESRVIEEIFQHSKGVLYFELFWEKDPKYSIHLIEGEITGDGPWRVGECSFHVLGCNHTHPQMCEMHAFWQQELLQRPEQFRTTDVVKIALEKGAILPDDYPINDAQYR</sequence>